<dbReference type="PANTHER" id="PTHR31913:SF0">
    <property type="entry name" value="VACUOLAR IMPORT AND DEGRADATION PROTEIN 27"/>
    <property type="match status" value="1"/>
</dbReference>
<comment type="caution">
    <text evidence="4">The sequence shown here is derived from an EMBL/GenBank/DDBJ whole genome shotgun (WGS) entry which is preliminary data.</text>
</comment>
<dbReference type="InterPro" id="IPR040768">
    <property type="entry name" value="Vid27_PH"/>
</dbReference>
<reference evidence="4 5" key="1">
    <citation type="submission" date="2024-03" db="EMBL/GenBank/DDBJ databases">
        <title>The Acrasis kona genome and developmental transcriptomes reveal deep origins of eukaryotic multicellular pathways.</title>
        <authorList>
            <person name="Sheikh S."/>
            <person name="Fu C.-J."/>
            <person name="Brown M.W."/>
            <person name="Baldauf S.L."/>
        </authorList>
    </citation>
    <scope>NUCLEOTIDE SEQUENCE [LARGE SCALE GENOMIC DNA]</scope>
    <source>
        <strain evidence="4 5">ATCC MYA-3509</strain>
    </source>
</reference>
<feature type="compositionally biased region" description="Low complexity" evidence="1">
    <location>
        <begin position="170"/>
        <end position="181"/>
    </location>
</feature>
<feature type="domain" description="Vacuolar import/degradation Vid27 C-terminal" evidence="2">
    <location>
        <begin position="427"/>
        <end position="788"/>
    </location>
</feature>
<feature type="domain" description="Vid27 PH-like" evidence="3">
    <location>
        <begin position="233"/>
        <end position="338"/>
    </location>
</feature>
<dbReference type="GO" id="GO:0005737">
    <property type="term" value="C:cytoplasm"/>
    <property type="evidence" value="ECO:0007669"/>
    <property type="project" value="TreeGrafter"/>
</dbReference>
<evidence type="ECO:0000259" key="2">
    <source>
        <dbReference type="Pfam" id="PF08553"/>
    </source>
</evidence>
<dbReference type="InterPro" id="IPR013863">
    <property type="entry name" value="VID27_C"/>
</dbReference>
<organism evidence="4 5">
    <name type="scientific">Acrasis kona</name>
    <dbReference type="NCBI Taxonomy" id="1008807"/>
    <lineage>
        <taxon>Eukaryota</taxon>
        <taxon>Discoba</taxon>
        <taxon>Heterolobosea</taxon>
        <taxon>Tetramitia</taxon>
        <taxon>Eutetramitia</taxon>
        <taxon>Acrasidae</taxon>
        <taxon>Acrasis</taxon>
    </lineage>
</organism>
<accession>A0AAW2YXQ9</accession>
<dbReference type="Pfam" id="PF17747">
    <property type="entry name" value="VID27_PH"/>
    <property type="match status" value="1"/>
</dbReference>
<evidence type="ECO:0000259" key="3">
    <source>
        <dbReference type="Pfam" id="PF17747"/>
    </source>
</evidence>
<gene>
    <name evidence="4" type="ORF">AKO1_013000</name>
</gene>
<evidence type="ECO:0000256" key="1">
    <source>
        <dbReference type="SAM" id="MobiDB-lite"/>
    </source>
</evidence>
<name>A0AAW2YXQ9_9EUKA</name>
<proteinExistence type="predicted"/>
<dbReference type="Proteomes" id="UP001431209">
    <property type="component" value="Unassembled WGS sequence"/>
</dbReference>
<dbReference type="EMBL" id="JAOPGA020000837">
    <property type="protein sequence ID" value="KAL0482282.1"/>
    <property type="molecule type" value="Genomic_DNA"/>
</dbReference>
<evidence type="ECO:0000313" key="4">
    <source>
        <dbReference type="EMBL" id="KAL0482282.1"/>
    </source>
</evidence>
<dbReference type="InterPro" id="IPR040458">
    <property type="entry name" value="Vid27"/>
</dbReference>
<sequence length="799" mass="90051">MWRRLTTSLWGSSAKSFEAHGSLILIDKTIAKTLFMTATLKIDKSTTSNFDTNMIVKNDEATEDSSTDEQQYEYVLDEVMQLSKVSNTHQGVIAYCWRTGTVIHAFVFKNNKSNEESEKQFQSIASECIFEHNYDRAPNTQDEGDQAELSVNIGSLSLPFDLITMNSLVPPSQQPKQAPKPVLTTPARKSQSPVPSPSKLVETPPRASKSIYPQPTVAHFETLEENLIIRALRCDLYYYNESTNTFDPKMLNVNAVITSMSDSQAVQDFSYILHIEDKKGEKLLAQEIEARMGVQCYEEHHSIIWYLLEPFTTWSIVFHDQKEEMEFKKMLNRCVYESGTQLDFSKLGLVDQEFYNESVNVKKEQSGSDSNYLESQDFMDFMNQGGFVYSSDEEGDDERQEQDEESDYEEEECKLKSPVKSKSKNVKNSLLVDSYRHGRTFVVRGPNIGVFNRTKEDAVPEYLNTIQDVKTLDGTLFTPHKAMLHQQDDSLLMIHPDQQDESRKGKIYRMDLEKGKVVEEYNTYQDLVPIQDLAPVDKYAPQTSNPLFGGLNQNVVFALDPRIFTQSKIVGDINKITNKSNPKFSCFATSSAGYLAVGSDRGEIRLYTGIPGMPKSGGSKGENAFRAKTLLPGCGDAIKSIDVTADGKHLVATCRSYLLVVKTVMPDGDGKTGFSVPMGNQKPAPRRLQLSTADVQRTGVVDFGGAKFNTGCDGEVWIVTHTGRFLITWNFRRVLMGYLNDYVIKEESENIVENQFANVRQDQPGQNAPILVATPSDVLLEKKVHVSKNPYKKNKTTWK</sequence>
<protein>
    <submittedName>
        <fullName evidence="4">Vacuolar import and degradation protein 27</fullName>
    </submittedName>
</protein>
<dbReference type="Pfam" id="PF08553">
    <property type="entry name" value="VID27"/>
    <property type="match status" value="1"/>
</dbReference>
<dbReference type="AlphaFoldDB" id="A0AAW2YXQ9"/>
<keyword evidence="5" id="KW-1185">Reference proteome</keyword>
<feature type="region of interest" description="Disordered" evidence="1">
    <location>
        <begin position="389"/>
        <end position="420"/>
    </location>
</feature>
<dbReference type="SUPFAM" id="SSF101908">
    <property type="entry name" value="Putative isomerase YbhE"/>
    <property type="match status" value="1"/>
</dbReference>
<evidence type="ECO:0000313" key="5">
    <source>
        <dbReference type="Proteomes" id="UP001431209"/>
    </source>
</evidence>
<feature type="region of interest" description="Disordered" evidence="1">
    <location>
        <begin position="169"/>
        <end position="208"/>
    </location>
</feature>
<dbReference type="PANTHER" id="PTHR31913">
    <property type="entry name" value="VACUOLAR IMPORT AND DEGRADATION PROTEIN 27"/>
    <property type="match status" value="1"/>
</dbReference>
<dbReference type="GO" id="GO:0005634">
    <property type="term" value="C:nucleus"/>
    <property type="evidence" value="ECO:0007669"/>
    <property type="project" value="TreeGrafter"/>
</dbReference>
<feature type="compositionally biased region" description="Acidic residues" evidence="1">
    <location>
        <begin position="391"/>
        <end position="412"/>
    </location>
</feature>